<dbReference type="Proteomes" id="UP000799424">
    <property type="component" value="Unassembled WGS sequence"/>
</dbReference>
<dbReference type="SMART" id="SM01024">
    <property type="entry name" value="BCS1_N"/>
    <property type="match status" value="1"/>
</dbReference>
<keyword evidence="8" id="KW-1133">Transmembrane helix</keyword>
<dbReference type="InterPro" id="IPR003960">
    <property type="entry name" value="ATPase_AAA_CS"/>
</dbReference>
<feature type="region of interest" description="Disordered" evidence="13">
    <location>
        <begin position="536"/>
        <end position="560"/>
    </location>
</feature>
<keyword evidence="17" id="KW-1185">Reference proteome</keyword>
<dbReference type="PANTHER" id="PTHR23070">
    <property type="entry name" value="BCS1 AAA-TYPE ATPASE"/>
    <property type="match status" value="1"/>
</dbReference>
<reference evidence="16" key="1">
    <citation type="journal article" date="2020" name="Stud. Mycol.">
        <title>101 Dothideomycetes genomes: a test case for predicting lifestyles and emergence of pathogens.</title>
        <authorList>
            <person name="Haridas S."/>
            <person name="Albert R."/>
            <person name="Binder M."/>
            <person name="Bloem J."/>
            <person name="Labutti K."/>
            <person name="Salamov A."/>
            <person name="Andreopoulos B."/>
            <person name="Baker S."/>
            <person name="Barry K."/>
            <person name="Bills G."/>
            <person name="Bluhm B."/>
            <person name="Cannon C."/>
            <person name="Castanera R."/>
            <person name="Culley D."/>
            <person name="Daum C."/>
            <person name="Ezra D."/>
            <person name="Gonzalez J."/>
            <person name="Henrissat B."/>
            <person name="Kuo A."/>
            <person name="Liang C."/>
            <person name="Lipzen A."/>
            <person name="Lutzoni F."/>
            <person name="Magnuson J."/>
            <person name="Mondo S."/>
            <person name="Nolan M."/>
            <person name="Ohm R."/>
            <person name="Pangilinan J."/>
            <person name="Park H.-J."/>
            <person name="Ramirez L."/>
            <person name="Alfaro M."/>
            <person name="Sun H."/>
            <person name="Tritt A."/>
            <person name="Yoshinaga Y."/>
            <person name="Zwiers L.-H."/>
            <person name="Turgeon B."/>
            <person name="Goodwin S."/>
            <person name="Spatafora J."/>
            <person name="Crous P."/>
            <person name="Grigoriev I."/>
        </authorList>
    </citation>
    <scope>NUCLEOTIDE SEQUENCE</scope>
    <source>
        <strain evidence="16">CBS 113818</strain>
    </source>
</reference>
<dbReference type="InterPro" id="IPR003959">
    <property type="entry name" value="ATPase_AAA_core"/>
</dbReference>
<dbReference type="Pfam" id="PF00004">
    <property type="entry name" value="AAA"/>
    <property type="match status" value="2"/>
</dbReference>
<feature type="compositionally biased region" description="Basic and acidic residues" evidence="13">
    <location>
        <begin position="387"/>
        <end position="404"/>
    </location>
</feature>
<feature type="compositionally biased region" description="Acidic residues" evidence="13">
    <location>
        <begin position="119"/>
        <end position="133"/>
    </location>
</feature>
<comment type="subcellular location">
    <subcellularLocation>
        <location evidence="1">Mitochondrion inner membrane</location>
        <topology evidence="1">Single-pass membrane protein</topology>
    </subcellularLocation>
</comment>
<evidence type="ECO:0000256" key="8">
    <source>
        <dbReference type="ARBA" id="ARBA00022989"/>
    </source>
</evidence>
<dbReference type="GO" id="GO:0005524">
    <property type="term" value="F:ATP binding"/>
    <property type="evidence" value="ECO:0007669"/>
    <property type="project" value="UniProtKB-KW"/>
</dbReference>
<dbReference type="InterPro" id="IPR027417">
    <property type="entry name" value="P-loop_NTPase"/>
</dbReference>
<comment type="catalytic activity">
    <reaction evidence="11">
        <text>ATP + H2O = ADP + phosphate + H(+)</text>
        <dbReference type="Rhea" id="RHEA:13065"/>
        <dbReference type="ChEBI" id="CHEBI:15377"/>
        <dbReference type="ChEBI" id="CHEBI:15378"/>
        <dbReference type="ChEBI" id="CHEBI:30616"/>
        <dbReference type="ChEBI" id="CHEBI:43474"/>
        <dbReference type="ChEBI" id="CHEBI:456216"/>
    </reaction>
    <physiologicalReaction direction="left-to-right" evidence="11">
        <dbReference type="Rhea" id="RHEA:13066"/>
    </physiologicalReaction>
</comment>
<dbReference type="OrthoDB" id="10251412at2759"/>
<dbReference type="AlphaFoldDB" id="A0A6A7A1H6"/>
<dbReference type="SUPFAM" id="SSF52540">
    <property type="entry name" value="P-loop containing nucleoside triphosphate hydrolases"/>
    <property type="match status" value="1"/>
</dbReference>
<dbReference type="Pfam" id="PF25426">
    <property type="entry name" value="AAA_lid_BCS1"/>
    <property type="match status" value="1"/>
</dbReference>
<feature type="domain" description="AAA+ ATPase" evidence="14">
    <location>
        <begin position="279"/>
        <end position="521"/>
    </location>
</feature>
<evidence type="ECO:0000313" key="17">
    <source>
        <dbReference type="Proteomes" id="UP000799424"/>
    </source>
</evidence>
<evidence type="ECO:0000256" key="5">
    <source>
        <dbReference type="ARBA" id="ARBA00022792"/>
    </source>
</evidence>
<gene>
    <name evidence="16" type="ORF">CC86DRAFT_445932</name>
</gene>
<comment type="similarity">
    <text evidence="2">Belongs to the AAA ATPase family. BCS1 subfamily.</text>
</comment>
<evidence type="ECO:0000256" key="10">
    <source>
        <dbReference type="ARBA" id="ARBA00023136"/>
    </source>
</evidence>
<evidence type="ECO:0000256" key="4">
    <source>
        <dbReference type="ARBA" id="ARBA00022741"/>
    </source>
</evidence>
<evidence type="ECO:0000259" key="14">
    <source>
        <dbReference type="SMART" id="SM00382"/>
    </source>
</evidence>
<feature type="domain" description="BCS1 N-terminal" evidence="15">
    <location>
        <begin position="49"/>
        <end position="246"/>
    </location>
</feature>
<dbReference type="Gene3D" id="3.40.50.300">
    <property type="entry name" value="P-loop containing nucleotide triphosphate hydrolases"/>
    <property type="match status" value="2"/>
</dbReference>
<name>A0A6A7A1H6_9PLEO</name>
<keyword evidence="5" id="KW-0999">Mitochondrion inner membrane</keyword>
<evidence type="ECO:0000256" key="11">
    <source>
        <dbReference type="ARBA" id="ARBA00048778"/>
    </source>
</evidence>
<dbReference type="EMBL" id="MU006225">
    <property type="protein sequence ID" value="KAF2827121.1"/>
    <property type="molecule type" value="Genomic_DNA"/>
</dbReference>
<evidence type="ECO:0000313" key="16">
    <source>
        <dbReference type="EMBL" id="KAF2827121.1"/>
    </source>
</evidence>
<evidence type="ECO:0000259" key="15">
    <source>
        <dbReference type="SMART" id="SM01024"/>
    </source>
</evidence>
<organism evidence="16 17">
    <name type="scientific">Ophiobolus disseminans</name>
    <dbReference type="NCBI Taxonomy" id="1469910"/>
    <lineage>
        <taxon>Eukaryota</taxon>
        <taxon>Fungi</taxon>
        <taxon>Dikarya</taxon>
        <taxon>Ascomycota</taxon>
        <taxon>Pezizomycotina</taxon>
        <taxon>Dothideomycetes</taxon>
        <taxon>Pleosporomycetidae</taxon>
        <taxon>Pleosporales</taxon>
        <taxon>Pleosporineae</taxon>
        <taxon>Phaeosphaeriaceae</taxon>
        <taxon>Ophiobolus</taxon>
    </lineage>
</organism>
<evidence type="ECO:0000256" key="13">
    <source>
        <dbReference type="SAM" id="MobiDB-lite"/>
    </source>
</evidence>
<dbReference type="InterPro" id="IPR057495">
    <property type="entry name" value="AAA_lid_BCS1"/>
</dbReference>
<dbReference type="InterPro" id="IPR003593">
    <property type="entry name" value="AAA+_ATPase"/>
</dbReference>
<dbReference type="GO" id="GO:0005743">
    <property type="term" value="C:mitochondrial inner membrane"/>
    <property type="evidence" value="ECO:0007669"/>
    <property type="project" value="UniProtKB-SubCell"/>
</dbReference>
<evidence type="ECO:0000256" key="6">
    <source>
        <dbReference type="ARBA" id="ARBA00022801"/>
    </source>
</evidence>
<dbReference type="SMART" id="SM00382">
    <property type="entry name" value="AAA"/>
    <property type="match status" value="1"/>
</dbReference>
<feature type="region of interest" description="Disordered" evidence="13">
    <location>
        <begin position="105"/>
        <end position="133"/>
    </location>
</feature>
<dbReference type="Pfam" id="PF08740">
    <property type="entry name" value="BCS1_N"/>
    <property type="match status" value="1"/>
</dbReference>
<dbReference type="GO" id="GO:0016887">
    <property type="term" value="F:ATP hydrolysis activity"/>
    <property type="evidence" value="ECO:0007669"/>
    <property type="project" value="InterPro"/>
</dbReference>
<evidence type="ECO:0000256" key="7">
    <source>
        <dbReference type="ARBA" id="ARBA00022840"/>
    </source>
</evidence>
<evidence type="ECO:0000256" key="3">
    <source>
        <dbReference type="ARBA" id="ARBA00022692"/>
    </source>
</evidence>
<accession>A0A6A7A1H6</accession>
<keyword evidence="9" id="KW-0496">Mitochondrion</keyword>
<protein>
    <submittedName>
        <fullName evidence="16">Mitochondrial chaperone bcs1</fullName>
    </submittedName>
</protein>
<keyword evidence="10" id="KW-0472">Membrane</keyword>
<proteinExistence type="inferred from homology"/>
<keyword evidence="7 12" id="KW-0067">ATP-binding</keyword>
<feature type="compositionally biased region" description="Basic and acidic residues" evidence="13">
    <location>
        <begin position="365"/>
        <end position="379"/>
    </location>
</feature>
<feature type="region of interest" description="Disordered" evidence="13">
    <location>
        <begin position="348"/>
        <end position="447"/>
    </location>
</feature>
<keyword evidence="4 12" id="KW-0547">Nucleotide-binding</keyword>
<evidence type="ECO:0000256" key="2">
    <source>
        <dbReference type="ARBA" id="ARBA00007448"/>
    </source>
</evidence>
<dbReference type="PROSITE" id="PS00674">
    <property type="entry name" value="AAA"/>
    <property type="match status" value="1"/>
</dbReference>
<dbReference type="InterPro" id="IPR014851">
    <property type="entry name" value="BCS1_N"/>
</dbReference>
<evidence type="ECO:0000256" key="1">
    <source>
        <dbReference type="ARBA" id="ARBA00004434"/>
    </source>
</evidence>
<evidence type="ECO:0000256" key="12">
    <source>
        <dbReference type="RuleBase" id="RU003651"/>
    </source>
</evidence>
<dbReference type="InterPro" id="IPR050747">
    <property type="entry name" value="Mitochondrial_chaperone_BCS1"/>
</dbReference>
<sequence>MENLKMEKLRETLPPGLADAAVNIPGFGAIAQLFLNKLGFDVGNTMSLYLLLFGLWQGATFLYSRGRGYLLDHGTSAIRIDDDDDLYAQFISWISAQRMTELSRDLKASSRKPRARSDDSDDESDSESDDDDVLDEAGIFNYDKYTGTKPVYYEPNLGDDSFTHNGHYFQFKKDSQENKYAERIEYFLVIRCMGRSTQPVKDLINHVREWSSTKPNSMTDIYRAEPKHGGYWQCQTTRPSRPISTVTLDEAQKTKIVSDINEYLHPATARWYAARGIPHRRGYLFHGPPGTGKTSLSFAMAGIFGLSIYCASLSERDLGESDLASLFSQLPNRCIVLLEDIDSAGIRREKSADAGSDSDSDSDNEAEKPAKRLKEKPEVEKEEENVTDEKKDTISKFEQKESLRRRLTRVIRTPKPTKTDSETTTLVTRDDASEAATASSVKESSVKADPIVKVKSSSKAESVEEGSKSKISLAGLLNIIDGAASNEGRVLIMTTNYPEKLDSALIRPGRVDLQIKFTLATSDQIQEIFRRMYSNEADVKKPQNGKKKTSTPKPPNQATGIAVTRPNFVALPAERLTEMSKQFADQLPEATFSPAEIQGYLLMKKTDPEGALAGVTEWKAAMLEAKKKGKKVVEVK</sequence>
<keyword evidence="6" id="KW-0378">Hydrolase</keyword>
<keyword evidence="3" id="KW-0812">Transmembrane</keyword>
<evidence type="ECO:0000256" key="9">
    <source>
        <dbReference type="ARBA" id="ARBA00023128"/>
    </source>
</evidence>